<keyword evidence="2 10" id="KW-0723">Serine/threonine-protein kinase</keyword>
<dbReference type="PANTHER" id="PTHR43289">
    <property type="entry name" value="MITOGEN-ACTIVATED PROTEIN KINASE KINASE KINASE 20-RELATED"/>
    <property type="match status" value="1"/>
</dbReference>
<dbReference type="EMBL" id="BIFH01000044">
    <property type="protein sequence ID" value="GCE01003.1"/>
    <property type="molecule type" value="Genomic_DNA"/>
</dbReference>
<feature type="domain" description="Protein kinase" evidence="9">
    <location>
        <begin position="39"/>
        <end position="294"/>
    </location>
</feature>
<dbReference type="InterPro" id="IPR008271">
    <property type="entry name" value="Ser/Thr_kinase_AS"/>
</dbReference>
<dbReference type="CDD" id="cd14014">
    <property type="entry name" value="STKc_PknB_like"/>
    <property type="match status" value="1"/>
</dbReference>
<evidence type="ECO:0000256" key="3">
    <source>
        <dbReference type="ARBA" id="ARBA00022679"/>
    </source>
</evidence>
<dbReference type="InterPro" id="IPR011047">
    <property type="entry name" value="Quinoprotein_ADH-like_sf"/>
</dbReference>
<comment type="caution">
    <text evidence="10">The sequence shown here is derived from an EMBL/GenBank/DDBJ whole genome shotgun (WGS) entry which is preliminary data.</text>
</comment>
<sequence length="530" mass="55633">MNAGRVHRHSAIPRVGTDGGFDGGADPEEAAARVLAGRYELVRFVGRGGMGEVWEGRDRAIGRRVAVKLLAYEQDDTADAALFLREARTAGALHHGGVVAVFDLGQDDADGSPFLVLEFVDGRDLASVLRDGGVPPLRVVVDWAAQAAVALAHAHDAGVVHRDLKPANLMVTDGGVVKILDFGIARFMGSAERSGNVMGTLAYMSPERFDEQPGDARSDLYSFGCVLYELLTGRVPFDRGNPIEMMNAHLRRTPTRLVDLQLGVPAALEELVLELLAKDPGDRPAGADDVHRRLRALTVSREDAPPPPKFGRRRSPRPATGTATARTAGGITAVLNPADQPATPRPRPAAGDQATPFPSVTAPTITKKPWAFHVGTPVSSPPVVAGGVVYVGSDDGYVYAIDATTGTKKWVFPTGNHIGSSPVVVGGVVYLGSDDGYVYAIDATTGTKKWVFPTGNRVTSSPVVVGGVVYVGSTDKNVYAIDATAGTKKWVFATGNHIGSSPVVVGGVVYLGSDDGYVYAIDAATGTGPV</sequence>
<dbReference type="InterPro" id="IPR002372">
    <property type="entry name" value="PQQ_rpt_dom"/>
</dbReference>
<dbReference type="InterPro" id="IPR011009">
    <property type="entry name" value="Kinase-like_dom_sf"/>
</dbReference>
<feature type="binding site" evidence="7">
    <location>
        <position position="68"/>
    </location>
    <ligand>
        <name>ATP</name>
        <dbReference type="ChEBI" id="CHEBI:30616"/>
    </ligand>
</feature>
<keyword evidence="3" id="KW-0808">Transferase</keyword>
<dbReference type="AlphaFoldDB" id="A0A401Z283"/>
<dbReference type="GO" id="GO:0005524">
    <property type="term" value="F:ATP binding"/>
    <property type="evidence" value="ECO:0007669"/>
    <property type="project" value="UniProtKB-UniRule"/>
</dbReference>
<evidence type="ECO:0000259" key="9">
    <source>
        <dbReference type="PROSITE" id="PS50011"/>
    </source>
</evidence>
<dbReference type="SUPFAM" id="SSF56112">
    <property type="entry name" value="Protein kinase-like (PK-like)"/>
    <property type="match status" value="1"/>
</dbReference>
<dbReference type="SMART" id="SM00564">
    <property type="entry name" value="PQQ"/>
    <property type="match status" value="4"/>
</dbReference>
<dbReference type="Pfam" id="PF00069">
    <property type="entry name" value="Pkinase"/>
    <property type="match status" value="1"/>
</dbReference>
<evidence type="ECO:0000256" key="6">
    <source>
        <dbReference type="ARBA" id="ARBA00022840"/>
    </source>
</evidence>
<evidence type="ECO:0000256" key="7">
    <source>
        <dbReference type="PROSITE-ProRule" id="PRU10141"/>
    </source>
</evidence>
<evidence type="ECO:0000256" key="5">
    <source>
        <dbReference type="ARBA" id="ARBA00022777"/>
    </source>
</evidence>
<dbReference type="PANTHER" id="PTHR43289:SF6">
    <property type="entry name" value="SERINE_THREONINE-PROTEIN KINASE NEKL-3"/>
    <property type="match status" value="1"/>
</dbReference>
<feature type="region of interest" description="Disordered" evidence="8">
    <location>
        <begin position="297"/>
        <end position="355"/>
    </location>
</feature>
<dbReference type="Proteomes" id="UP000286931">
    <property type="component" value="Unassembled WGS sequence"/>
</dbReference>
<protein>
    <recommendedName>
        <fullName evidence="1">non-specific serine/threonine protein kinase</fullName>
        <ecNumber evidence="1">2.7.11.1</ecNumber>
    </recommendedName>
</protein>
<dbReference type="Gene3D" id="2.130.10.10">
    <property type="entry name" value="YVTN repeat-like/Quinoprotein amine dehydrogenase"/>
    <property type="match status" value="1"/>
</dbReference>
<feature type="region of interest" description="Disordered" evidence="8">
    <location>
        <begin position="1"/>
        <end position="23"/>
    </location>
</feature>
<dbReference type="Gene3D" id="1.10.510.10">
    <property type="entry name" value="Transferase(Phosphotransferase) domain 1"/>
    <property type="match status" value="1"/>
</dbReference>
<keyword evidence="6 7" id="KW-0067">ATP-binding</keyword>
<dbReference type="InterPro" id="IPR015943">
    <property type="entry name" value="WD40/YVTN_repeat-like_dom_sf"/>
</dbReference>
<evidence type="ECO:0000313" key="11">
    <source>
        <dbReference type="Proteomes" id="UP000286931"/>
    </source>
</evidence>
<evidence type="ECO:0000256" key="2">
    <source>
        <dbReference type="ARBA" id="ARBA00022527"/>
    </source>
</evidence>
<evidence type="ECO:0000313" key="10">
    <source>
        <dbReference type="EMBL" id="GCE01003.1"/>
    </source>
</evidence>
<dbReference type="PROSITE" id="PS00107">
    <property type="entry name" value="PROTEIN_KINASE_ATP"/>
    <property type="match status" value="1"/>
</dbReference>
<feature type="compositionally biased region" description="Low complexity" evidence="8">
    <location>
        <begin position="317"/>
        <end position="333"/>
    </location>
</feature>
<gene>
    <name evidence="10" type="ORF">EHYA_08742</name>
</gene>
<keyword evidence="4 7" id="KW-0547">Nucleotide-binding</keyword>
<dbReference type="FunFam" id="1.10.510.10:FF:000021">
    <property type="entry name" value="Serine/threonine protein kinase"/>
    <property type="match status" value="1"/>
</dbReference>
<dbReference type="InterPro" id="IPR017441">
    <property type="entry name" value="Protein_kinase_ATP_BS"/>
</dbReference>
<dbReference type="InterPro" id="IPR000719">
    <property type="entry name" value="Prot_kinase_dom"/>
</dbReference>
<dbReference type="OrthoDB" id="9762169at2"/>
<name>A0A401Z283_9ACTN</name>
<accession>A0A401Z283</accession>
<dbReference type="InterPro" id="IPR018391">
    <property type="entry name" value="PQQ_b-propeller_rpt"/>
</dbReference>
<organism evidence="10 11">
    <name type="scientific">Embleya hyalina</name>
    <dbReference type="NCBI Taxonomy" id="516124"/>
    <lineage>
        <taxon>Bacteria</taxon>
        <taxon>Bacillati</taxon>
        <taxon>Actinomycetota</taxon>
        <taxon>Actinomycetes</taxon>
        <taxon>Kitasatosporales</taxon>
        <taxon>Streptomycetaceae</taxon>
        <taxon>Embleya</taxon>
    </lineage>
</organism>
<dbReference type="Pfam" id="PF13360">
    <property type="entry name" value="PQQ_2"/>
    <property type="match status" value="1"/>
</dbReference>
<dbReference type="GO" id="GO:0004674">
    <property type="term" value="F:protein serine/threonine kinase activity"/>
    <property type="evidence" value="ECO:0007669"/>
    <property type="project" value="UniProtKB-KW"/>
</dbReference>
<dbReference type="RefSeq" id="WP_126642684.1">
    <property type="nucleotide sequence ID" value="NZ_BIFH01000044.1"/>
</dbReference>
<keyword evidence="11" id="KW-1185">Reference proteome</keyword>
<evidence type="ECO:0000256" key="4">
    <source>
        <dbReference type="ARBA" id="ARBA00022741"/>
    </source>
</evidence>
<evidence type="ECO:0000256" key="1">
    <source>
        <dbReference type="ARBA" id="ARBA00012513"/>
    </source>
</evidence>
<dbReference type="SUPFAM" id="SSF50998">
    <property type="entry name" value="Quinoprotein alcohol dehydrogenase-like"/>
    <property type="match status" value="1"/>
</dbReference>
<dbReference type="EC" id="2.7.11.1" evidence="1"/>
<dbReference type="PROSITE" id="PS00108">
    <property type="entry name" value="PROTEIN_KINASE_ST"/>
    <property type="match status" value="1"/>
</dbReference>
<evidence type="ECO:0000256" key="8">
    <source>
        <dbReference type="SAM" id="MobiDB-lite"/>
    </source>
</evidence>
<keyword evidence="5 10" id="KW-0418">Kinase</keyword>
<dbReference type="PROSITE" id="PS50011">
    <property type="entry name" value="PROTEIN_KINASE_DOM"/>
    <property type="match status" value="1"/>
</dbReference>
<reference evidence="10 11" key="1">
    <citation type="submission" date="2018-12" db="EMBL/GenBank/DDBJ databases">
        <title>Draft genome sequence of Embleya hyalina NBRC 13850T.</title>
        <authorList>
            <person name="Komaki H."/>
            <person name="Hosoyama A."/>
            <person name="Kimura A."/>
            <person name="Ichikawa N."/>
            <person name="Tamura T."/>
        </authorList>
    </citation>
    <scope>NUCLEOTIDE SEQUENCE [LARGE SCALE GENOMIC DNA]</scope>
    <source>
        <strain evidence="10 11">NBRC 13850</strain>
    </source>
</reference>
<feature type="compositionally biased region" description="Basic residues" evidence="8">
    <location>
        <begin position="1"/>
        <end position="11"/>
    </location>
</feature>
<dbReference type="SMART" id="SM00220">
    <property type="entry name" value="S_TKc"/>
    <property type="match status" value="1"/>
</dbReference>
<dbReference type="Gene3D" id="3.30.200.20">
    <property type="entry name" value="Phosphorylase Kinase, domain 1"/>
    <property type="match status" value="1"/>
</dbReference>
<proteinExistence type="predicted"/>